<dbReference type="GO" id="GO:0016787">
    <property type="term" value="F:hydrolase activity"/>
    <property type="evidence" value="ECO:0007669"/>
    <property type="project" value="UniProtKB-KW"/>
</dbReference>
<dbReference type="EMBL" id="JBHSPR010000037">
    <property type="protein sequence ID" value="MFC6021040.1"/>
    <property type="molecule type" value="Genomic_DNA"/>
</dbReference>
<evidence type="ECO:0000313" key="3">
    <source>
        <dbReference type="Proteomes" id="UP001596203"/>
    </source>
</evidence>
<proteinExistence type="predicted"/>
<dbReference type="Pfam" id="PF13354">
    <property type="entry name" value="Beta-lactamase2"/>
    <property type="match status" value="1"/>
</dbReference>
<comment type="caution">
    <text evidence="2">The sequence shown here is derived from an EMBL/GenBank/DDBJ whole genome shotgun (WGS) entry which is preliminary data.</text>
</comment>
<keyword evidence="3" id="KW-1185">Reference proteome</keyword>
<reference evidence="3" key="1">
    <citation type="journal article" date="2019" name="Int. J. Syst. Evol. Microbiol.">
        <title>The Global Catalogue of Microorganisms (GCM) 10K type strain sequencing project: providing services to taxonomists for standard genome sequencing and annotation.</title>
        <authorList>
            <consortium name="The Broad Institute Genomics Platform"/>
            <consortium name="The Broad Institute Genome Sequencing Center for Infectious Disease"/>
            <person name="Wu L."/>
            <person name="Ma J."/>
        </authorList>
    </citation>
    <scope>NUCLEOTIDE SEQUENCE [LARGE SCALE GENOMIC DNA]</scope>
    <source>
        <strain evidence="3">ZS-35-S2</strain>
    </source>
</reference>
<name>A0ABW1KH10_9ACTN</name>
<dbReference type="PANTHER" id="PTHR35333">
    <property type="entry name" value="BETA-LACTAMASE"/>
    <property type="match status" value="1"/>
</dbReference>
<keyword evidence="2" id="KW-0378">Hydrolase</keyword>
<dbReference type="PANTHER" id="PTHR35333:SF3">
    <property type="entry name" value="BETA-LACTAMASE-TYPE TRANSPEPTIDASE FOLD CONTAINING PROTEIN"/>
    <property type="match status" value="1"/>
</dbReference>
<organism evidence="2 3">
    <name type="scientific">Plantactinospora solaniradicis</name>
    <dbReference type="NCBI Taxonomy" id="1723736"/>
    <lineage>
        <taxon>Bacteria</taxon>
        <taxon>Bacillati</taxon>
        <taxon>Actinomycetota</taxon>
        <taxon>Actinomycetes</taxon>
        <taxon>Micromonosporales</taxon>
        <taxon>Micromonosporaceae</taxon>
        <taxon>Plantactinospora</taxon>
    </lineage>
</organism>
<dbReference type="Gene3D" id="3.40.710.10">
    <property type="entry name" value="DD-peptidase/beta-lactamase superfamily"/>
    <property type="match status" value="1"/>
</dbReference>
<accession>A0ABW1KH10</accession>
<protein>
    <submittedName>
        <fullName evidence="2">Serine hydrolase</fullName>
    </submittedName>
</protein>
<evidence type="ECO:0000259" key="1">
    <source>
        <dbReference type="Pfam" id="PF13354"/>
    </source>
</evidence>
<dbReference type="Proteomes" id="UP001596203">
    <property type="component" value="Unassembled WGS sequence"/>
</dbReference>
<evidence type="ECO:0000313" key="2">
    <source>
        <dbReference type="EMBL" id="MFC6021040.1"/>
    </source>
</evidence>
<gene>
    <name evidence="2" type="ORF">ACFP2T_33320</name>
</gene>
<dbReference type="SUPFAM" id="SSF56601">
    <property type="entry name" value="beta-lactamase/transpeptidase-like"/>
    <property type="match status" value="1"/>
</dbReference>
<feature type="domain" description="Beta-lactamase class A catalytic" evidence="1">
    <location>
        <begin position="21"/>
        <end position="265"/>
    </location>
</feature>
<dbReference type="InterPro" id="IPR045155">
    <property type="entry name" value="Beta-lactam_cat"/>
</dbReference>
<sequence length="295" mass="31501">MAEDADPIAREFATLGVQARVHVRDVDDDSAEVALDADEPVVLASTFKVLLALEYARQAVAGQLDPTERVRVDAADRLGGVGTAGCQDEVDISWRDLAMFAMSLSDNTAADLLLRRVGLDSVQILAAQLGLAATRISGGPRQQVESMFADLGAADEAEFAAVFPTLGTEQLARLTVLDPLRTIAAATPRDMTRLLSLIWRDEAGPAAACAQVRQLMSWQVSWYRLAAGFGDEVTVAAKSGTVLGVRNEIGVASYPDGRRYALAVFARDAWGARRPDVDAAIGRAARHAVDRLRAG</sequence>
<dbReference type="RefSeq" id="WP_377428815.1">
    <property type="nucleotide sequence ID" value="NZ_JBHSPR010000037.1"/>
</dbReference>
<dbReference type="InterPro" id="IPR012338">
    <property type="entry name" value="Beta-lactam/transpept-like"/>
</dbReference>
<dbReference type="InterPro" id="IPR000871">
    <property type="entry name" value="Beta-lactam_class-A"/>
</dbReference>